<proteinExistence type="predicted"/>
<name>A0A0G3SKS7_SERMA</name>
<dbReference type="EMBL" id="QJQB01000203">
    <property type="protein sequence ID" value="PYA69678.1"/>
    <property type="molecule type" value="Genomic_DNA"/>
</dbReference>
<reference evidence="7" key="2">
    <citation type="journal article" date="2017" name="PLoS ONE">
        <title>Genomic and phenotypic characterisation of fluoroquinolone resistance mechanisms in Enterobacteriaceae in Durban, South Africa.</title>
        <authorList>
            <person name="Osei Sekyere J."/>
            <person name="Amoako D.G."/>
        </authorList>
    </citation>
    <scope>NUCLEOTIDE SEQUENCE</scope>
    <source>
        <strain evidence="7">945174350</strain>
    </source>
</reference>
<evidence type="ECO:0000256" key="4">
    <source>
        <dbReference type="ARBA" id="ARBA00023136"/>
    </source>
</evidence>
<feature type="transmembrane region" description="Helical" evidence="5">
    <location>
        <begin position="285"/>
        <end position="304"/>
    </location>
</feature>
<keyword evidence="4 5" id="KW-0472">Membrane</keyword>
<keyword evidence="3 5" id="KW-1133">Transmembrane helix</keyword>
<accession>A0A0G3SKS7</accession>
<feature type="transmembrane region" description="Helical" evidence="5">
    <location>
        <begin position="92"/>
        <end position="111"/>
    </location>
</feature>
<organism evidence="7 9">
    <name type="scientific">Serratia marcescens</name>
    <dbReference type="NCBI Taxonomy" id="615"/>
    <lineage>
        <taxon>Bacteria</taxon>
        <taxon>Pseudomonadati</taxon>
        <taxon>Pseudomonadota</taxon>
        <taxon>Gammaproteobacteria</taxon>
        <taxon>Enterobacterales</taxon>
        <taxon>Yersiniaceae</taxon>
        <taxon>Serratia</taxon>
    </lineage>
</organism>
<reference evidence="11" key="4">
    <citation type="submission" date="2018-06" db="EMBL/GenBank/DDBJ databases">
        <title>Serratia marcescens genome sequencing and assembly.</title>
        <authorList>
            <person name="Martins R.C."/>
            <person name="Perdigao-Neto L.V."/>
            <person name="Costa S.F."/>
            <person name="Levin A.S.S."/>
        </authorList>
    </citation>
    <scope>NUCLEOTIDE SEQUENCE [LARGE SCALE GENOMIC DNA]</scope>
    <source>
        <strain evidence="11">1283</strain>
    </source>
</reference>
<feature type="transmembrane region" description="Helical" evidence="5">
    <location>
        <begin position="141"/>
        <end position="162"/>
    </location>
</feature>
<dbReference type="Proteomes" id="UP000247823">
    <property type="component" value="Unassembled WGS sequence"/>
</dbReference>
<dbReference type="RefSeq" id="WP_038880007.1">
    <property type="nucleotide sequence ID" value="NZ_CABMHU010000151.1"/>
</dbReference>
<dbReference type="Proteomes" id="UP000245399">
    <property type="component" value="Chromosome"/>
</dbReference>
<dbReference type="AlphaFoldDB" id="A0A0G3SKS7"/>
<feature type="transmembrane region" description="Helical" evidence="5">
    <location>
        <begin position="230"/>
        <end position="248"/>
    </location>
</feature>
<protein>
    <submittedName>
        <fullName evidence="7">Citrate transporter</fullName>
    </submittedName>
</protein>
<dbReference type="Proteomes" id="UP000050489">
    <property type="component" value="Unassembled WGS sequence"/>
</dbReference>
<evidence type="ECO:0000256" key="1">
    <source>
        <dbReference type="ARBA" id="ARBA00004141"/>
    </source>
</evidence>
<feature type="transmembrane region" description="Helical" evidence="5">
    <location>
        <begin position="28"/>
        <end position="47"/>
    </location>
</feature>
<reference evidence="9" key="1">
    <citation type="submission" date="2016-04" db="EMBL/GenBank/DDBJ databases">
        <authorList>
            <person name="Osei Sekyere J."/>
            <person name="Sivertsen A."/>
            <person name="Pedersen A.T."/>
            <person name="Sundsfjord A."/>
        </authorList>
    </citation>
    <scope>NUCLEOTIDE SEQUENCE [LARGE SCALE GENOMIC DNA]</scope>
    <source>
        <strain evidence="9">945174350</strain>
    </source>
</reference>
<dbReference type="EMBL" id="CP029449">
    <property type="protein sequence ID" value="AWL67580.1"/>
    <property type="molecule type" value="Genomic_DNA"/>
</dbReference>
<evidence type="ECO:0000313" key="6">
    <source>
        <dbReference type="EMBL" id="AWL67580.1"/>
    </source>
</evidence>
<reference evidence="8" key="6">
    <citation type="submission" date="2018-06" db="EMBL/GenBank/DDBJ databases">
        <authorList>
            <person name="Martins R.C."/>
            <person name="Perdigao-Neto L.V."/>
            <person name="Costa S.F."/>
            <person name="Levin A.S.S."/>
        </authorList>
    </citation>
    <scope>NUCLEOTIDE SEQUENCE</scope>
    <source>
        <strain evidence="8">1283</strain>
    </source>
</reference>
<gene>
    <name evidence="7" type="ORF">AN695_0214275</name>
    <name evidence="6" type="ORF">DKC05_07785</name>
    <name evidence="8" type="ORF">DMW51_08870</name>
</gene>
<feature type="transmembrane region" description="Helical" evidence="5">
    <location>
        <begin position="53"/>
        <end position="71"/>
    </location>
</feature>
<reference evidence="6 10" key="3">
    <citation type="submission" date="2018-05" db="EMBL/GenBank/DDBJ databases">
        <title>Klebsiella quasipneumonaiae provides a window into carbapenemase gene transfer, plasmid rearrangements and nosocomial acquisition from the hospital environment.</title>
        <authorList>
            <person name="Mathers A.J."/>
            <person name="Vegesana K."/>
            <person name="Stoesser N."/>
            <person name="Crook D."/>
            <person name="Vaughan A."/>
            <person name="Barry K."/>
            <person name="Parikh H."/>
            <person name="Sebra R."/>
            <person name="Kotay S."/>
            <person name="Walker A.S."/>
            <person name="Sheppard A.E."/>
        </authorList>
    </citation>
    <scope>NUCLEOTIDE SEQUENCE [LARGE SCALE GENOMIC DNA]</scope>
    <source>
        <strain evidence="6 10">CAV1761</strain>
    </source>
</reference>
<dbReference type="InterPro" id="IPR001898">
    <property type="entry name" value="SLC13A/DASS"/>
</dbReference>
<evidence type="ECO:0000256" key="2">
    <source>
        <dbReference type="ARBA" id="ARBA00022692"/>
    </source>
</evidence>
<keyword evidence="11" id="KW-1185">Reference proteome</keyword>
<dbReference type="PANTHER" id="PTHR43652:SF2">
    <property type="entry name" value="BASIC AMINO ACID ANTIPORTER YFCC-RELATED"/>
    <property type="match status" value="1"/>
</dbReference>
<evidence type="ECO:0000256" key="3">
    <source>
        <dbReference type="ARBA" id="ARBA00022989"/>
    </source>
</evidence>
<evidence type="ECO:0000256" key="5">
    <source>
        <dbReference type="SAM" id="Phobius"/>
    </source>
</evidence>
<evidence type="ECO:0000313" key="8">
    <source>
        <dbReference type="EMBL" id="PYA69678.1"/>
    </source>
</evidence>
<dbReference type="Pfam" id="PF00939">
    <property type="entry name" value="Na_sulph_symp"/>
    <property type="match status" value="1"/>
</dbReference>
<sequence>MLGDPMALPALVTLVVITLWASARLPEYLVALLFFAAVMVLQLAPAAVTFSGFASSAFWLVLSGFVLGTAIRSTGLADRLANRLLPHLAGSWLRLVGGVVAISYALAFVMPSNMGRITLLMPIVMALADRAGLAEGTRGRIGLALAVGFGTFQLSASILPANVPNLVMSGAAESAYGSHFAYLSYLLLHAPVLGFAKGALLTLCICGLFRARPQPVAAEAAQTPLSAAEWRLIALLGATVLLWMTDSWHGIAPAWIGLAAACFCLLPRIGFLNGEQFAAGVNVRTCIYVAGILGLTALVSHSGLGDRLGGALLAMMPDLHGKPFTAFGSLVGITALLNFVVTANGVPALFTPLAQALSAGSGLPLLTVLMTQVIGYATPLLPYQASPIVVAMGMGKVPAREGLKLCLLLAALSFALLVPLDYLWFRLLGWIP</sequence>
<feature type="transmembrane region" description="Helical" evidence="5">
    <location>
        <begin position="6"/>
        <end position="23"/>
    </location>
</feature>
<keyword evidence="2 5" id="KW-0812">Transmembrane</keyword>
<dbReference type="InterPro" id="IPR051679">
    <property type="entry name" value="DASS-Related_Transporters"/>
</dbReference>
<evidence type="ECO:0000313" key="7">
    <source>
        <dbReference type="EMBL" id="OCO85798.1"/>
    </source>
</evidence>
<feature type="transmembrane region" description="Helical" evidence="5">
    <location>
        <begin position="182"/>
        <end position="209"/>
    </location>
</feature>
<feature type="transmembrane region" description="Helical" evidence="5">
    <location>
        <begin position="324"/>
        <end position="350"/>
    </location>
</feature>
<evidence type="ECO:0000313" key="9">
    <source>
        <dbReference type="Proteomes" id="UP000050489"/>
    </source>
</evidence>
<evidence type="ECO:0000313" key="11">
    <source>
        <dbReference type="Proteomes" id="UP000247823"/>
    </source>
</evidence>
<dbReference type="EMBL" id="LJEX02000091">
    <property type="protein sequence ID" value="OCO85798.1"/>
    <property type="molecule type" value="Genomic_DNA"/>
</dbReference>
<dbReference type="GO" id="GO:0005886">
    <property type="term" value="C:plasma membrane"/>
    <property type="evidence" value="ECO:0007669"/>
    <property type="project" value="TreeGrafter"/>
</dbReference>
<dbReference type="PANTHER" id="PTHR43652">
    <property type="entry name" value="BASIC AMINO ACID ANTIPORTER YFCC-RELATED"/>
    <property type="match status" value="1"/>
</dbReference>
<feature type="transmembrane region" description="Helical" evidence="5">
    <location>
        <begin position="117"/>
        <end position="134"/>
    </location>
</feature>
<dbReference type="GO" id="GO:0022857">
    <property type="term" value="F:transmembrane transporter activity"/>
    <property type="evidence" value="ECO:0007669"/>
    <property type="project" value="InterPro"/>
</dbReference>
<evidence type="ECO:0000313" key="10">
    <source>
        <dbReference type="Proteomes" id="UP000245399"/>
    </source>
</evidence>
<feature type="transmembrane region" description="Helical" evidence="5">
    <location>
        <begin position="402"/>
        <end position="425"/>
    </location>
</feature>
<feature type="transmembrane region" description="Helical" evidence="5">
    <location>
        <begin position="254"/>
        <end position="273"/>
    </location>
</feature>
<comment type="subcellular location">
    <subcellularLocation>
        <location evidence="1">Membrane</location>
        <topology evidence="1">Multi-pass membrane protein</topology>
    </subcellularLocation>
</comment>
<reference evidence="8 11" key="5">
    <citation type="submission" date="2018-06" db="EMBL/GenBank/DDBJ databases">
        <title>Serratia marcescens genome sequencing and assembly.</title>
        <authorList>
            <person name="Martins R.C.R."/>
            <person name="Perdigao-Neto L.V."/>
            <person name="Costa S.F."/>
            <person name="Levin A.S.S."/>
        </authorList>
    </citation>
    <scope>NUCLEOTIDE SEQUENCE [LARGE SCALE GENOMIC DNA]</scope>
    <source>
        <strain evidence="8 11">1283</strain>
    </source>
</reference>